<protein>
    <submittedName>
        <fullName evidence="3">Uncharacterized protein</fullName>
    </submittedName>
</protein>
<dbReference type="EMBL" id="BSTJ01000001">
    <property type="protein sequence ID" value="GLY71812.1"/>
    <property type="molecule type" value="Genomic_DNA"/>
</dbReference>
<evidence type="ECO:0000256" key="1">
    <source>
        <dbReference type="SAM" id="MobiDB-lite"/>
    </source>
</evidence>
<evidence type="ECO:0000313" key="3">
    <source>
        <dbReference type="EMBL" id="GLY71812.1"/>
    </source>
</evidence>
<organism evidence="3 4">
    <name type="scientific">Actinoallomurus iriomotensis</name>
    <dbReference type="NCBI Taxonomy" id="478107"/>
    <lineage>
        <taxon>Bacteria</taxon>
        <taxon>Bacillati</taxon>
        <taxon>Actinomycetota</taxon>
        <taxon>Actinomycetes</taxon>
        <taxon>Streptosporangiales</taxon>
        <taxon>Thermomonosporaceae</taxon>
        <taxon>Actinoallomurus</taxon>
    </lineage>
</organism>
<proteinExistence type="predicted"/>
<sequence length="110" mass="11719">MPGTHRHPATDDATALSLDNRVRQPHRLLNTTVPPADPTATDKAPFLDHRADCSTWRTCPPGSRVLDGLLAPLYLRALFGYAGIAAGLPALVRATIGRASRRPASRSATA</sequence>
<evidence type="ECO:0000256" key="2">
    <source>
        <dbReference type="SAM" id="Phobius"/>
    </source>
</evidence>
<dbReference type="Proteomes" id="UP001165135">
    <property type="component" value="Unassembled WGS sequence"/>
</dbReference>
<keyword evidence="2" id="KW-1133">Transmembrane helix</keyword>
<comment type="caution">
    <text evidence="3">The sequence shown here is derived from an EMBL/GenBank/DDBJ whole genome shotgun (WGS) entry which is preliminary data.</text>
</comment>
<feature type="region of interest" description="Disordered" evidence="1">
    <location>
        <begin position="1"/>
        <end position="23"/>
    </location>
</feature>
<dbReference type="AlphaFoldDB" id="A0A9W6VLU6"/>
<gene>
    <name evidence="3" type="ORF">Airi01_000790</name>
</gene>
<feature type="transmembrane region" description="Helical" evidence="2">
    <location>
        <begin position="73"/>
        <end position="92"/>
    </location>
</feature>
<reference evidence="3" key="1">
    <citation type="submission" date="2023-03" db="EMBL/GenBank/DDBJ databases">
        <title>Actinoallomurus iriomotensis NBRC 103681.</title>
        <authorList>
            <person name="Ichikawa N."/>
            <person name="Sato H."/>
            <person name="Tonouchi N."/>
        </authorList>
    </citation>
    <scope>NUCLEOTIDE SEQUENCE</scope>
    <source>
        <strain evidence="3">NBRC 103681</strain>
    </source>
</reference>
<accession>A0A9W6VLU6</accession>
<evidence type="ECO:0000313" key="4">
    <source>
        <dbReference type="Proteomes" id="UP001165135"/>
    </source>
</evidence>
<keyword evidence="2" id="KW-0812">Transmembrane</keyword>
<keyword evidence="2" id="KW-0472">Membrane</keyword>
<name>A0A9W6VLU6_9ACTN</name>